<organism evidence="1">
    <name type="scientific">marine sediment metagenome</name>
    <dbReference type="NCBI Taxonomy" id="412755"/>
    <lineage>
        <taxon>unclassified sequences</taxon>
        <taxon>metagenomes</taxon>
        <taxon>ecological metagenomes</taxon>
    </lineage>
</organism>
<sequence length="80" mass="8841">MVIRILIILLADAGKTIAATATILGCCEQTVLNQRKRFLERRSEGPVAALMDLPRSGRPVIHNAQKRAHTIVVVCEILHE</sequence>
<dbReference type="EMBL" id="BARS01005539">
    <property type="protein sequence ID" value="GAF74931.1"/>
    <property type="molecule type" value="Genomic_DNA"/>
</dbReference>
<proteinExistence type="predicted"/>
<dbReference type="AlphaFoldDB" id="X0SIK0"/>
<reference evidence="1" key="1">
    <citation type="journal article" date="2014" name="Front. Microbiol.">
        <title>High frequency of phylogenetically diverse reductive dehalogenase-homologous genes in deep subseafloor sedimentary metagenomes.</title>
        <authorList>
            <person name="Kawai M."/>
            <person name="Futagami T."/>
            <person name="Toyoda A."/>
            <person name="Takaki Y."/>
            <person name="Nishi S."/>
            <person name="Hori S."/>
            <person name="Arai W."/>
            <person name="Tsubouchi T."/>
            <person name="Morono Y."/>
            <person name="Uchiyama I."/>
            <person name="Ito T."/>
            <person name="Fujiyama A."/>
            <person name="Inagaki F."/>
            <person name="Takami H."/>
        </authorList>
    </citation>
    <scope>NUCLEOTIDE SEQUENCE</scope>
    <source>
        <strain evidence="1">Expedition CK06-06</strain>
    </source>
</reference>
<accession>X0SIK0</accession>
<gene>
    <name evidence="1" type="ORF">S01H1_10863</name>
</gene>
<feature type="non-terminal residue" evidence="1">
    <location>
        <position position="80"/>
    </location>
</feature>
<dbReference type="InterPro" id="IPR009057">
    <property type="entry name" value="Homeodomain-like_sf"/>
</dbReference>
<comment type="caution">
    <text evidence="1">The sequence shown here is derived from an EMBL/GenBank/DDBJ whole genome shotgun (WGS) entry which is preliminary data.</text>
</comment>
<dbReference type="Pfam" id="PF13551">
    <property type="entry name" value="HTH_29"/>
    <property type="match status" value="1"/>
</dbReference>
<dbReference type="SUPFAM" id="SSF46689">
    <property type="entry name" value="Homeodomain-like"/>
    <property type="match status" value="1"/>
</dbReference>
<evidence type="ECO:0008006" key="2">
    <source>
        <dbReference type="Google" id="ProtNLM"/>
    </source>
</evidence>
<name>X0SIK0_9ZZZZ</name>
<protein>
    <recommendedName>
        <fullName evidence="2">Transposase IS30-like HTH domain-containing protein</fullName>
    </recommendedName>
</protein>
<dbReference type="PROSITE" id="PS51257">
    <property type="entry name" value="PROKAR_LIPOPROTEIN"/>
    <property type="match status" value="1"/>
</dbReference>
<evidence type="ECO:0000313" key="1">
    <source>
        <dbReference type="EMBL" id="GAF74931.1"/>
    </source>
</evidence>